<feature type="transmembrane region" description="Helical" evidence="7">
    <location>
        <begin position="225"/>
        <end position="243"/>
    </location>
</feature>
<feature type="chain" id="PRO_5026011143" evidence="8">
    <location>
        <begin position="23"/>
        <end position="492"/>
    </location>
</feature>
<dbReference type="Proteomes" id="UP000501518">
    <property type="component" value="Chromosome"/>
</dbReference>
<keyword evidence="3" id="KW-1003">Cell membrane</keyword>
<evidence type="ECO:0000256" key="6">
    <source>
        <dbReference type="ARBA" id="ARBA00023136"/>
    </source>
</evidence>
<keyword evidence="6 7" id="KW-0472">Membrane</keyword>
<feature type="transmembrane region" description="Helical" evidence="7">
    <location>
        <begin position="415"/>
        <end position="442"/>
    </location>
</feature>
<evidence type="ECO:0000313" key="10">
    <source>
        <dbReference type="EMBL" id="QIN28514.1"/>
    </source>
</evidence>
<organism evidence="10 11">
    <name type="scientific">Brevibacterium luteolum</name>
    <dbReference type="NCBI Taxonomy" id="199591"/>
    <lineage>
        <taxon>Bacteria</taxon>
        <taxon>Bacillati</taxon>
        <taxon>Actinomycetota</taxon>
        <taxon>Actinomycetes</taxon>
        <taxon>Micrococcales</taxon>
        <taxon>Brevibacteriaceae</taxon>
        <taxon>Brevibacterium</taxon>
    </lineage>
</organism>
<evidence type="ECO:0000256" key="3">
    <source>
        <dbReference type="ARBA" id="ARBA00022475"/>
    </source>
</evidence>
<dbReference type="GO" id="GO:0022857">
    <property type="term" value="F:transmembrane transporter activity"/>
    <property type="evidence" value="ECO:0007669"/>
    <property type="project" value="InterPro"/>
</dbReference>
<evidence type="ECO:0000256" key="7">
    <source>
        <dbReference type="SAM" id="Phobius"/>
    </source>
</evidence>
<dbReference type="SUPFAM" id="SSF103473">
    <property type="entry name" value="MFS general substrate transporter"/>
    <property type="match status" value="1"/>
</dbReference>
<sequence length="492" mass="50818">MHFTLMSSFTLLVMTTTSPTSAPSVAMSPVQRLALATIGLAQFAVAMDFSIVYVAMPTIGAELNMDPATLQWLITAYSLPFAGFLLFGGKVVDRVGALRVFVAGIAVFGAASVLAGVATADWLVITGRAMQGLAGAFLSPAILALLSVNFPTGPVRARAYSIWGAVGASGLAAGVVLGGLFTEVSWRLIFLVNIPIVLICIWGTRKMTDTIKVDAARSRVPAVSTILGTAAILLVVLTLTLFGETGADPLQLGIVGAVALVALIVFLVNEHRSQKPLIDRPLRRIKNLRRGALAAALYMSSVGTEFFIVTLFLQDQRGFSPLAAGLGFLPLAALVTVGNVFAGRLLKTWTAPRVLLLGFGISAAGLLLLATMLGVESFWVGLLPGFLVSGLGHGMVFTSVFVLGNTGVPGELSGAAGAVLTSAQYVSNGVGIAILTILVTHIAGTAGFAWAFGFNTAVALAGILLAITTLRAGGQPPEPADKLDRAQSGASS</sequence>
<comment type="subcellular location">
    <subcellularLocation>
        <location evidence="1">Cell membrane</location>
        <topology evidence="1">Multi-pass membrane protein</topology>
    </subcellularLocation>
</comment>
<dbReference type="PRINTS" id="PR01036">
    <property type="entry name" value="TCRTETB"/>
</dbReference>
<dbReference type="GO" id="GO:0005886">
    <property type="term" value="C:plasma membrane"/>
    <property type="evidence" value="ECO:0007669"/>
    <property type="project" value="UniProtKB-SubCell"/>
</dbReference>
<dbReference type="InterPro" id="IPR020846">
    <property type="entry name" value="MFS_dom"/>
</dbReference>
<feature type="transmembrane region" description="Helical" evidence="7">
    <location>
        <begin position="186"/>
        <end position="204"/>
    </location>
</feature>
<dbReference type="PANTHER" id="PTHR42718:SF46">
    <property type="entry name" value="BLR6921 PROTEIN"/>
    <property type="match status" value="1"/>
</dbReference>
<feature type="transmembrane region" description="Helical" evidence="7">
    <location>
        <begin position="381"/>
        <end position="403"/>
    </location>
</feature>
<dbReference type="PROSITE" id="PS50850">
    <property type="entry name" value="MFS"/>
    <property type="match status" value="1"/>
</dbReference>
<name>A0A6G8KUL4_9MICO</name>
<feature type="signal peptide" evidence="8">
    <location>
        <begin position="1"/>
        <end position="22"/>
    </location>
</feature>
<keyword evidence="4 7" id="KW-0812">Transmembrane</keyword>
<proteinExistence type="predicted"/>
<evidence type="ECO:0000313" key="11">
    <source>
        <dbReference type="Proteomes" id="UP000501518"/>
    </source>
</evidence>
<dbReference type="PANTHER" id="PTHR42718">
    <property type="entry name" value="MAJOR FACILITATOR SUPERFAMILY MULTIDRUG TRANSPORTER MFSC"/>
    <property type="match status" value="1"/>
</dbReference>
<feature type="transmembrane region" description="Helical" evidence="7">
    <location>
        <begin position="33"/>
        <end position="56"/>
    </location>
</feature>
<feature type="transmembrane region" description="Helical" evidence="7">
    <location>
        <begin position="319"/>
        <end position="342"/>
    </location>
</feature>
<reference evidence="10 11" key="1">
    <citation type="submission" date="2019-02" db="EMBL/GenBank/DDBJ databases">
        <title>Complete Genome Sequence and Methylome Analysis of Brevibacterium luteolum NEB1784.</title>
        <authorList>
            <person name="Fomenkov A."/>
            <person name="Roberts R.J."/>
        </authorList>
    </citation>
    <scope>NUCLEOTIDE SEQUENCE [LARGE SCALE GENOMIC DNA]</scope>
    <source>
        <strain evidence="10 11">NEB1784</strain>
    </source>
</reference>
<feature type="transmembrane region" description="Helical" evidence="7">
    <location>
        <begin position="68"/>
        <end position="88"/>
    </location>
</feature>
<dbReference type="Gene3D" id="1.20.1720.10">
    <property type="entry name" value="Multidrug resistance protein D"/>
    <property type="match status" value="1"/>
</dbReference>
<keyword evidence="8" id="KW-0732">Signal</keyword>
<gene>
    <name evidence="10" type="ORF">EW640_03895</name>
</gene>
<feature type="transmembrane region" description="Helical" evidence="7">
    <location>
        <begin position="100"/>
        <end position="123"/>
    </location>
</feature>
<evidence type="ECO:0000256" key="4">
    <source>
        <dbReference type="ARBA" id="ARBA00022692"/>
    </source>
</evidence>
<dbReference type="KEGG" id="blut:EW640_03895"/>
<dbReference type="InterPro" id="IPR036259">
    <property type="entry name" value="MFS_trans_sf"/>
</dbReference>
<feature type="transmembrane region" description="Helical" evidence="7">
    <location>
        <begin position="354"/>
        <end position="375"/>
    </location>
</feature>
<feature type="domain" description="Major facilitator superfamily (MFS) profile" evidence="9">
    <location>
        <begin position="34"/>
        <end position="474"/>
    </location>
</feature>
<evidence type="ECO:0000256" key="2">
    <source>
        <dbReference type="ARBA" id="ARBA00022448"/>
    </source>
</evidence>
<evidence type="ECO:0000256" key="8">
    <source>
        <dbReference type="SAM" id="SignalP"/>
    </source>
</evidence>
<feature type="transmembrane region" description="Helical" evidence="7">
    <location>
        <begin position="129"/>
        <end position="148"/>
    </location>
</feature>
<evidence type="ECO:0000256" key="5">
    <source>
        <dbReference type="ARBA" id="ARBA00022989"/>
    </source>
</evidence>
<feature type="transmembrane region" description="Helical" evidence="7">
    <location>
        <begin position="448"/>
        <end position="467"/>
    </location>
</feature>
<dbReference type="Gene3D" id="1.20.1250.20">
    <property type="entry name" value="MFS general substrate transporter like domains"/>
    <property type="match status" value="1"/>
</dbReference>
<feature type="transmembrane region" description="Helical" evidence="7">
    <location>
        <begin position="290"/>
        <end position="313"/>
    </location>
</feature>
<dbReference type="Pfam" id="PF07690">
    <property type="entry name" value="MFS_1"/>
    <property type="match status" value="1"/>
</dbReference>
<keyword evidence="2" id="KW-0813">Transport</keyword>
<dbReference type="AlphaFoldDB" id="A0A6G8KUL4"/>
<feature type="transmembrane region" description="Helical" evidence="7">
    <location>
        <begin position="160"/>
        <end position="180"/>
    </location>
</feature>
<dbReference type="InterPro" id="IPR011701">
    <property type="entry name" value="MFS"/>
</dbReference>
<dbReference type="EMBL" id="CP035810">
    <property type="protein sequence ID" value="QIN28514.1"/>
    <property type="molecule type" value="Genomic_DNA"/>
</dbReference>
<feature type="transmembrane region" description="Helical" evidence="7">
    <location>
        <begin position="249"/>
        <end position="269"/>
    </location>
</feature>
<accession>A0A6G8KUL4</accession>
<keyword evidence="5 7" id="KW-1133">Transmembrane helix</keyword>
<protein>
    <submittedName>
        <fullName evidence="10">MFS transporter</fullName>
    </submittedName>
</protein>
<dbReference type="CDD" id="cd17321">
    <property type="entry name" value="MFS_MMR_MDR_like"/>
    <property type="match status" value="1"/>
</dbReference>
<evidence type="ECO:0000256" key="1">
    <source>
        <dbReference type="ARBA" id="ARBA00004651"/>
    </source>
</evidence>
<evidence type="ECO:0000259" key="9">
    <source>
        <dbReference type="PROSITE" id="PS50850"/>
    </source>
</evidence>